<accession>A0ABS5KQ91</accession>
<dbReference type="RefSeq" id="WP_212009744.1">
    <property type="nucleotide sequence ID" value="NZ_JAAFYZ010000042.1"/>
</dbReference>
<name>A0ABS5KQ91_9ACTN</name>
<dbReference type="Proteomes" id="UP000730482">
    <property type="component" value="Unassembled WGS sequence"/>
</dbReference>
<protein>
    <submittedName>
        <fullName evidence="1">Uncharacterized protein</fullName>
    </submittedName>
</protein>
<dbReference type="EMBL" id="JAAFYZ010000042">
    <property type="protein sequence ID" value="MBS2548170.1"/>
    <property type="molecule type" value="Genomic_DNA"/>
</dbReference>
<comment type="caution">
    <text evidence="1">The sequence shown here is derived from an EMBL/GenBank/DDBJ whole genome shotgun (WGS) entry which is preliminary data.</text>
</comment>
<sequence length="99" mass="10880">MDVWWVHPDFWEYRVGLNYVRAHRRAEWLADALLEVAGSEAAPEHLRLAVELYGVSLAVRVDGTAVAWIGPDPADAELWGELGPDEPMSLSLDGLGALA</sequence>
<organism evidence="1 2">
    <name type="scientific">Catenulispora pinistramenti</name>
    <dbReference type="NCBI Taxonomy" id="2705254"/>
    <lineage>
        <taxon>Bacteria</taxon>
        <taxon>Bacillati</taxon>
        <taxon>Actinomycetota</taxon>
        <taxon>Actinomycetes</taxon>
        <taxon>Catenulisporales</taxon>
        <taxon>Catenulisporaceae</taxon>
        <taxon>Catenulispora</taxon>
    </lineage>
</organism>
<proteinExistence type="predicted"/>
<evidence type="ECO:0000313" key="2">
    <source>
        <dbReference type="Proteomes" id="UP000730482"/>
    </source>
</evidence>
<reference evidence="1 2" key="1">
    <citation type="submission" date="2020-02" db="EMBL/GenBank/DDBJ databases">
        <title>Acidophilic actinobacteria isolated from forest soil.</title>
        <authorList>
            <person name="Golinska P."/>
        </authorList>
    </citation>
    <scope>NUCLEOTIDE SEQUENCE [LARGE SCALE GENOMIC DNA]</scope>
    <source>
        <strain evidence="1 2">NL8</strain>
    </source>
</reference>
<gene>
    <name evidence="1" type="ORF">KGQ19_14980</name>
</gene>
<evidence type="ECO:0000313" key="1">
    <source>
        <dbReference type="EMBL" id="MBS2548170.1"/>
    </source>
</evidence>
<keyword evidence="2" id="KW-1185">Reference proteome</keyword>